<feature type="transmembrane region" description="Helical" evidence="11">
    <location>
        <begin position="521"/>
        <end position="547"/>
    </location>
</feature>
<accession>A0AAN6DH90</accession>
<evidence type="ECO:0000259" key="12">
    <source>
        <dbReference type="PROSITE" id="PS50893"/>
    </source>
</evidence>
<evidence type="ECO:0000256" key="10">
    <source>
        <dbReference type="ARBA" id="ARBA00053425"/>
    </source>
</evidence>
<gene>
    <name evidence="14" type="ORF">KL928_003256</name>
</gene>
<feature type="domain" description="ABC transmembrane type-1" evidence="13">
    <location>
        <begin position="275"/>
        <end position="548"/>
    </location>
</feature>
<proteinExistence type="predicted"/>
<dbReference type="InterPro" id="IPR003593">
    <property type="entry name" value="AAA+_ATPase"/>
</dbReference>
<dbReference type="SMART" id="SM00382">
    <property type="entry name" value="AAA"/>
    <property type="match status" value="2"/>
</dbReference>
<dbReference type="InterPro" id="IPR036640">
    <property type="entry name" value="ABC1_TM_sf"/>
</dbReference>
<dbReference type="FunFam" id="1.20.1560.10:FF:000020">
    <property type="entry name" value="ABC metal ion transporter"/>
    <property type="match status" value="1"/>
</dbReference>
<feature type="transmembrane region" description="Helical" evidence="11">
    <location>
        <begin position="1161"/>
        <end position="1180"/>
    </location>
</feature>
<protein>
    <submittedName>
        <fullName evidence="14">Uncharacterized protein</fullName>
    </submittedName>
</protein>
<dbReference type="FunFam" id="3.40.50.300:FF:000565">
    <property type="entry name" value="ABC bile acid transporter"/>
    <property type="match status" value="1"/>
</dbReference>
<feature type="transmembrane region" description="Helical" evidence="11">
    <location>
        <begin position="1048"/>
        <end position="1067"/>
    </location>
</feature>
<keyword evidence="2" id="KW-0813">Transport</keyword>
<feature type="transmembrane region" description="Helical" evidence="11">
    <location>
        <begin position="151"/>
        <end position="170"/>
    </location>
</feature>
<dbReference type="PROSITE" id="PS00211">
    <property type="entry name" value="ABC_TRANSPORTER_1"/>
    <property type="match status" value="2"/>
</dbReference>
<evidence type="ECO:0000256" key="4">
    <source>
        <dbReference type="ARBA" id="ARBA00022692"/>
    </source>
</evidence>
<feature type="domain" description="ABC transmembrane type-1" evidence="13">
    <location>
        <begin position="938"/>
        <end position="1217"/>
    </location>
</feature>
<dbReference type="InterPro" id="IPR011527">
    <property type="entry name" value="ABC1_TM_dom"/>
</dbReference>
<dbReference type="Proteomes" id="UP001196530">
    <property type="component" value="Unassembled WGS sequence"/>
</dbReference>
<comment type="subcellular location">
    <subcellularLocation>
        <location evidence="1">Vacuole membrane</location>
        <topology evidence="1">Multi-pass membrane protein</topology>
    </subcellularLocation>
</comment>
<evidence type="ECO:0000313" key="14">
    <source>
        <dbReference type="EMBL" id="KAG7818255.1"/>
    </source>
</evidence>
<dbReference type="FunFam" id="3.40.50.300:FF:000997">
    <property type="entry name" value="Multidrug resistance-associated protein 1"/>
    <property type="match status" value="1"/>
</dbReference>
<feature type="domain" description="ABC transporter" evidence="12">
    <location>
        <begin position="598"/>
        <end position="830"/>
    </location>
</feature>
<evidence type="ECO:0000256" key="5">
    <source>
        <dbReference type="ARBA" id="ARBA00022737"/>
    </source>
</evidence>
<evidence type="ECO:0000259" key="13">
    <source>
        <dbReference type="PROSITE" id="PS50929"/>
    </source>
</evidence>
<evidence type="ECO:0000256" key="3">
    <source>
        <dbReference type="ARBA" id="ARBA00022554"/>
    </source>
</evidence>
<feature type="transmembrane region" description="Helical" evidence="11">
    <location>
        <begin position="122"/>
        <end position="139"/>
    </location>
</feature>
<evidence type="ECO:0000256" key="11">
    <source>
        <dbReference type="SAM" id="Phobius"/>
    </source>
</evidence>
<keyword evidence="9 11" id="KW-0472">Membrane</keyword>
<dbReference type="CDD" id="cd03244">
    <property type="entry name" value="ABCC_MRP_domain2"/>
    <property type="match status" value="1"/>
</dbReference>
<feature type="domain" description="ABC transporter" evidence="12">
    <location>
        <begin position="1253"/>
        <end position="1503"/>
    </location>
</feature>
<feature type="transmembrane region" description="Helical" evidence="11">
    <location>
        <begin position="300"/>
        <end position="319"/>
    </location>
</feature>
<evidence type="ECO:0000313" key="15">
    <source>
        <dbReference type="Proteomes" id="UP001196530"/>
    </source>
</evidence>
<dbReference type="InterPro" id="IPR050173">
    <property type="entry name" value="ABC_transporter_C-like"/>
</dbReference>
<dbReference type="CDD" id="cd18579">
    <property type="entry name" value="ABC_6TM_ABCC_D1"/>
    <property type="match status" value="1"/>
</dbReference>
<keyword evidence="3" id="KW-0926">Vacuole</keyword>
<evidence type="ECO:0000256" key="9">
    <source>
        <dbReference type="ARBA" id="ARBA00023136"/>
    </source>
</evidence>
<keyword evidence="4 11" id="KW-0812">Transmembrane</keyword>
<dbReference type="PANTHER" id="PTHR24223:SF443">
    <property type="entry name" value="MULTIDRUG-RESISTANCE LIKE PROTEIN 1, ISOFORM I"/>
    <property type="match status" value="1"/>
</dbReference>
<evidence type="ECO:0000256" key="7">
    <source>
        <dbReference type="ARBA" id="ARBA00022840"/>
    </source>
</evidence>
<dbReference type="EMBL" id="JAHLUX010000006">
    <property type="protein sequence ID" value="KAG7818255.1"/>
    <property type="molecule type" value="Genomic_DNA"/>
</dbReference>
<dbReference type="Pfam" id="PF24357">
    <property type="entry name" value="TMD0_ABC"/>
    <property type="match status" value="1"/>
</dbReference>
<feature type="transmembrane region" description="Helical" evidence="11">
    <location>
        <begin position="20"/>
        <end position="46"/>
    </location>
</feature>
<dbReference type="FunFam" id="1.20.1560.10:FF:000001">
    <property type="entry name" value="ATP-binding cassette subfamily C member 1"/>
    <property type="match status" value="1"/>
</dbReference>
<dbReference type="PROSITE" id="PS50929">
    <property type="entry name" value="ABC_TM1F"/>
    <property type="match status" value="2"/>
</dbReference>
<dbReference type="CDD" id="cd03250">
    <property type="entry name" value="ABCC_MRP_domain1"/>
    <property type="match status" value="1"/>
</dbReference>
<dbReference type="InterPro" id="IPR027417">
    <property type="entry name" value="P-loop_NTPase"/>
</dbReference>
<feature type="transmembrane region" description="Helical" evidence="11">
    <location>
        <begin position="973"/>
        <end position="997"/>
    </location>
</feature>
<comment type="caution">
    <text evidence="14">The sequence shown here is derived from an EMBL/GenBank/DDBJ whole genome shotgun (WGS) entry which is preliminary data.</text>
</comment>
<feature type="transmembrane region" description="Helical" evidence="11">
    <location>
        <begin position="67"/>
        <end position="86"/>
    </location>
</feature>
<dbReference type="Pfam" id="PF00664">
    <property type="entry name" value="ABC_membrane"/>
    <property type="match status" value="2"/>
</dbReference>
<keyword evidence="7" id="KW-0067">ATP-binding</keyword>
<dbReference type="PANTHER" id="PTHR24223">
    <property type="entry name" value="ATP-BINDING CASSETTE SUB-FAMILY C"/>
    <property type="match status" value="1"/>
</dbReference>
<dbReference type="GO" id="GO:0140359">
    <property type="term" value="F:ABC-type transporter activity"/>
    <property type="evidence" value="ECO:0007669"/>
    <property type="project" value="InterPro"/>
</dbReference>
<evidence type="ECO:0000256" key="6">
    <source>
        <dbReference type="ARBA" id="ARBA00022741"/>
    </source>
</evidence>
<keyword evidence="8 11" id="KW-1133">Transmembrane helix</keyword>
<evidence type="ECO:0000256" key="8">
    <source>
        <dbReference type="ARBA" id="ARBA00022989"/>
    </source>
</evidence>
<dbReference type="Pfam" id="PF00005">
    <property type="entry name" value="ABC_tran"/>
    <property type="match status" value="2"/>
</dbReference>
<evidence type="ECO:0000256" key="2">
    <source>
        <dbReference type="ARBA" id="ARBA00022448"/>
    </source>
</evidence>
<sequence>MDRSLDQCFRTPLASPSSSALNGCFVALLWCVLSLIFAFCCLYQLLLGGVREATCRGAWTRYQRIKLGLVAAFVVVYVLEFHEFSFSSLESTVYTLHLITLCLVFSLHSIETARFIVQPGSLLFFWPLQTLLVAMMAFQQNFSSYKLVDNGILLDLMVALGLAITVAEYWKYPVSYELINYCVDHNIETTQVNLVSLMTFTWMNDLIMTGYRKKSLEHSDLPPPPVLVTTAYAAPKLEHQWRKELSKSRPSLLMALIRSFGFPVMISLFYDMSDSITSFIQPQLLKQLIRFFGRTDDPPIIIGFSLAIAMFLLSLFEALMYNQYFIKTVEASLGTKAGLMNLVYSKSIKLSPESRLQRSTGDIVNLMSVDVTRLQELTSYVQTLFSAPTRLVLCLLSLHSLLGNATWAGIGTMAIMMPINAYLVRSLRKFHREQMTLKDQRTSLVAELLQNVKSIKLYAWEKPMLERLSEARNEKELRNLNKIGILSAVVNFAWTCVPFFVSCSTFAIFAYTSKTPLTPEIVFPALSLFDLLSDPIFAIPALMTAMIESGVSLKRLTDFLLADEIDNELFTRLPKQTNIGGVSVEIDNCNFLWSKIPQKYKDNYDEEQNIDESKVALKNVSFTAKKGHLTCIVGRVGAGKSTFLQCILGELSSLPVDPQKKQIIAVHGSVAYCSQVPWILNASVKENILFGHKYEPDFYEKTIEACQLKPDLEILPDGDETLVGEKGISLSGGQKARLALARAVYMRADVYLLDDILSAVDVHVGQKLIRDVLGPDGILSTKAKILATNNIKVLSHAEKIYLISNNEISESGSFDEVMAAKGQLFALVSDFGQNAEEEDSTYIQSSSASTVAEIDRDIEEGGFEYAGVEPADLVKVPSRKSVGAASMLSLGRKQSLAKIERRTAQKEEKKEKGHVSLSVYSNYARACSYTGIFSVCGLIVITVGLSVCGNYWLKHWGEQNDKTGSNDHVGMYVGVYALFGIGSGLFTLFRAMIMWSWCSIRASKKLHNDMATAVLASPMSFFETTPLGRVINRFSQDMSKIDSALPRVFAAVFNSVVKTIFTLVIIGSTMPPFLLIIAALSVVYLYYQKFYIIVSRDLKRIVSITKSPIFAHIQESLSGAETIRAYDQESKFVYKHCSNIDLNQVSAYCMKSVNRWLSTRLQFIGSVVIFSTSTLALLSLRTNRPLSAGLVGLVMSYALRVTSSLNFIVKRSVEIESDIVCCERVFEYCKLEPEEKLQNPASPPPSWPSTGTIEYKNYSTRYRENLDPVLKNINLSIRAGEKIGIVGRTGSGKSSLMLSLFRIIEPIEGHIEVDGVNTSTLNLHDVRSNLAIIPQDAQCINGTVRYNLDPLAQYTDAELWRCLALAGLSDHVTKMAREQQVESGLECMLSESGMNLSVGQRQLMCLARVLLRSQESRDESVNRAKILVLDEATSSVDAQTDKIIQETIRSEFKKLTILTIAHRLDSVMDNDRVLVLENGEVQEFDNPQTLLENPDSYFYRLCVDGGYVKRG</sequence>
<dbReference type="SUPFAM" id="SSF52540">
    <property type="entry name" value="P-loop containing nucleoside triphosphate hydrolases"/>
    <property type="match status" value="2"/>
</dbReference>
<dbReference type="InterPro" id="IPR017871">
    <property type="entry name" value="ABC_transporter-like_CS"/>
</dbReference>
<dbReference type="Gene3D" id="1.20.1560.10">
    <property type="entry name" value="ABC transporter type 1, transmembrane domain"/>
    <property type="match status" value="2"/>
</dbReference>
<keyword evidence="6" id="KW-0547">Nucleotide-binding</keyword>
<dbReference type="GO" id="GO:0005524">
    <property type="term" value="F:ATP binding"/>
    <property type="evidence" value="ECO:0007669"/>
    <property type="project" value="UniProtKB-KW"/>
</dbReference>
<dbReference type="GO" id="GO:0016887">
    <property type="term" value="F:ATP hydrolysis activity"/>
    <property type="evidence" value="ECO:0007669"/>
    <property type="project" value="InterPro"/>
</dbReference>
<dbReference type="PROSITE" id="PS50893">
    <property type="entry name" value="ABC_TRANSPORTER_2"/>
    <property type="match status" value="2"/>
</dbReference>
<dbReference type="InterPro" id="IPR056227">
    <property type="entry name" value="TMD0_ABC"/>
</dbReference>
<organism evidence="14 15">
    <name type="scientific">Pichia angusta</name>
    <name type="common">Yeast</name>
    <name type="synonym">Hansenula polymorpha</name>
    <dbReference type="NCBI Taxonomy" id="870730"/>
    <lineage>
        <taxon>Eukaryota</taxon>
        <taxon>Fungi</taxon>
        <taxon>Dikarya</taxon>
        <taxon>Ascomycota</taxon>
        <taxon>Saccharomycotina</taxon>
        <taxon>Pichiomycetes</taxon>
        <taxon>Pichiales</taxon>
        <taxon>Pichiaceae</taxon>
        <taxon>Ogataea</taxon>
    </lineage>
</organism>
<feature type="transmembrane region" description="Helical" evidence="11">
    <location>
        <begin position="92"/>
        <end position="110"/>
    </location>
</feature>
<dbReference type="InterPro" id="IPR044746">
    <property type="entry name" value="ABCC_6TM_D1"/>
</dbReference>
<dbReference type="InterPro" id="IPR003439">
    <property type="entry name" value="ABC_transporter-like_ATP-bd"/>
</dbReference>
<dbReference type="CDD" id="cd18603">
    <property type="entry name" value="ABC_6TM_MRP1_2_3_6_D2_like"/>
    <property type="match status" value="1"/>
</dbReference>
<name>A0AAN6DH90_PICAN</name>
<dbReference type="GeneID" id="66127307"/>
<dbReference type="GO" id="GO:0000329">
    <property type="term" value="C:fungal-type vacuole membrane"/>
    <property type="evidence" value="ECO:0007669"/>
    <property type="project" value="UniProtKB-ARBA"/>
</dbReference>
<feature type="transmembrane region" description="Helical" evidence="11">
    <location>
        <begin position="1073"/>
        <end position="1094"/>
    </location>
</feature>
<keyword evidence="5" id="KW-0677">Repeat</keyword>
<dbReference type="SUPFAM" id="SSF90123">
    <property type="entry name" value="ABC transporter transmembrane region"/>
    <property type="match status" value="2"/>
</dbReference>
<dbReference type="RefSeq" id="XP_043059509.1">
    <property type="nucleotide sequence ID" value="XM_043203823.1"/>
</dbReference>
<dbReference type="GO" id="GO:0042144">
    <property type="term" value="P:vacuole fusion, non-autophagic"/>
    <property type="evidence" value="ECO:0007669"/>
    <property type="project" value="UniProtKB-ARBA"/>
</dbReference>
<reference evidence="14" key="1">
    <citation type="journal article" date="2021" name="G3 (Bethesda)">
        <title>Genomic diversity, chromosomal rearrangements, and interspecies hybridization in the ogataea polymorpha species complex.</title>
        <authorList>
            <person name="Hanson S.J."/>
            <person name="Cinneide E.O."/>
            <person name="Salzberg L.I."/>
            <person name="Wolfe K.H."/>
            <person name="McGowan J."/>
            <person name="Fitzpatrick D.A."/>
            <person name="Matlin K."/>
        </authorList>
    </citation>
    <scope>NUCLEOTIDE SEQUENCE</scope>
    <source>
        <strain evidence="14">61-244</strain>
    </source>
</reference>
<comment type="function">
    <text evidence="10">Cooperates for the ATP-dependent vacuolar transport of bilirubin and glutathione conjugates.</text>
</comment>
<dbReference type="Gene3D" id="3.40.50.300">
    <property type="entry name" value="P-loop containing nucleotide triphosphate hydrolases"/>
    <property type="match status" value="2"/>
</dbReference>
<feature type="transmembrane region" description="Helical" evidence="11">
    <location>
        <begin position="405"/>
        <end position="424"/>
    </location>
</feature>
<feature type="transmembrane region" description="Helical" evidence="11">
    <location>
        <begin position="932"/>
        <end position="953"/>
    </location>
</feature>
<evidence type="ECO:0000256" key="1">
    <source>
        <dbReference type="ARBA" id="ARBA00004128"/>
    </source>
</evidence>
<feature type="transmembrane region" description="Helical" evidence="11">
    <location>
        <begin position="483"/>
        <end position="509"/>
    </location>
</feature>